<reference evidence="2 3" key="1">
    <citation type="journal article" date="2013" name="Genome Announc.">
        <title>Draft Genome Sequence of the Moderately Halophilic Bacterium Marinobacter lipolyticus Strain SM19.</title>
        <authorList>
            <person name="Papke R.T."/>
            <person name="de la Haba R.R."/>
            <person name="Infante-Dominguez C."/>
            <person name="Perez D."/>
            <person name="Sanchez-Porro C."/>
            <person name="Lapierre P."/>
            <person name="Ventosa A."/>
        </authorList>
    </citation>
    <scope>NUCLEOTIDE SEQUENCE [LARGE SCALE GENOMIC DNA]</scope>
    <source>
        <strain evidence="2 3">SM19</strain>
    </source>
</reference>
<protein>
    <submittedName>
        <fullName evidence="2">Uncharacterized protein</fullName>
    </submittedName>
</protein>
<keyword evidence="1" id="KW-0812">Transmembrane</keyword>
<organism evidence="2 3">
    <name type="scientific">Marinobacter lipolyticus SM19</name>
    <dbReference type="NCBI Taxonomy" id="1318628"/>
    <lineage>
        <taxon>Bacteria</taxon>
        <taxon>Pseudomonadati</taxon>
        <taxon>Pseudomonadota</taxon>
        <taxon>Gammaproteobacteria</taxon>
        <taxon>Pseudomonadales</taxon>
        <taxon>Marinobacteraceae</taxon>
        <taxon>Marinobacter</taxon>
    </lineage>
</organism>
<proteinExistence type="predicted"/>
<dbReference type="HOGENOM" id="CLU_1183899_0_0_6"/>
<sequence length="234" mass="26263">MSALGRWILYGWLFVLVVALGLLGGFMLYTRVIIGVSLTDQFALLRLPAELRVDAHTEENAELTLLGQVDVKVPFHHEALPLHLKGQYRTQLDLDTMVPLRMEIHYRDTLTVETDLDVSANTGMIYSWLPELPVRGVLPVRFDLPVDMVVPVETMVRLKYSGEVLAAIDQVVRPSVDTELLTSLNLNLDIESPVKNRFSAIITPEKRAVPIILDDSVLKLPLQDLGFFRVDAGH</sequence>
<comment type="caution">
    <text evidence="2">The sequence shown here is derived from an EMBL/GenBank/DDBJ whole genome shotgun (WGS) entry which is preliminary data.</text>
</comment>
<dbReference type="EMBL" id="ASAD01000018">
    <property type="protein sequence ID" value="EON91192.1"/>
    <property type="molecule type" value="Genomic_DNA"/>
</dbReference>
<accession>R8AY03</accession>
<evidence type="ECO:0000313" key="3">
    <source>
        <dbReference type="Proteomes" id="UP000016540"/>
    </source>
</evidence>
<dbReference type="PATRIC" id="fig|1318628.3.peg.2973"/>
<gene>
    <name evidence="2" type="ORF">MARLIPOL_14870</name>
</gene>
<dbReference type="STRING" id="1318628.MARLIPOL_14870"/>
<dbReference type="Proteomes" id="UP000016540">
    <property type="component" value="Unassembled WGS sequence"/>
</dbReference>
<evidence type="ECO:0000313" key="2">
    <source>
        <dbReference type="EMBL" id="EON91192.1"/>
    </source>
</evidence>
<dbReference type="eggNOG" id="ENOG5032TNX">
    <property type="taxonomic scope" value="Bacteria"/>
</dbReference>
<keyword evidence="3" id="KW-1185">Reference proteome</keyword>
<keyword evidence="1" id="KW-0472">Membrane</keyword>
<evidence type="ECO:0000256" key="1">
    <source>
        <dbReference type="SAM" id="Phobius"/>
    </source>
</evidence>
<dbReference type="OrthoDB" id="7056747at2"/>
<keyword evidence="1" id="KW-1133">Transmembrane helix</keyword>
<feature type="transmembrane region" description="Helical" evidence="1">
    <location>
        <begin position="7"/>
        <end position="29"/>
    </location>
</feature>
<name>R8AY03_9GAMM</name>
<dbReference type="RefSeq" id="WP_012139125.1">
    <property type="nucleotide sequence ID" value="NZ_KE007327.1"/>
</dbReference>
<dbReference type="AlphaFoldDB" id="R8AY03"/>